<evidence type="ECO:0000313" key="3">
    <source>
        <dbReference type="Proteomes" id="UP000199469"/>
    </source>
</evidence>
<organism evidence="2 3">
    <name type="scientific">Chryseobacterium wanjuense</name>
    <dbReference type="NCBI Taxonomy" id="356305"/>
    <lineage>
        <taxon>Bacteria</taxon>
        <taxon>Pseudomonadati</taxon>
        <taxon>Bacteroidota</taxon>
        <taxon>Flavobacteriia</taxon>
        <taxon>Flavobacteriales</taxon>
        <taxon>Weeksellaceae</taxon>
        <taxon>Chryseobacterium group</taxon>
        <taxon>Chryseobacterium</taxon>
    </lineage>
</organism>
<feature type="transmembrane region" description="Helical" evidence="1">
    <location>
        <begin position="110"/>
        <end position="127"/>
    </location>
</feature>
<dbReference type="AlphaFoldDB" id="A0A1I0RPH5"/>
<feature type="transmembrane region" description="Helical" evidence="1">
    <location>
        <begin position="308"/>
        <end position="327"/>
    </location>
</feature>
<accession>A0A1I0RPH5</accession>
<proteinExistence type="predicted"/>
<feature type="transmembrane region" description="Helical" evidence="1">
    <location>
        <begin position="81"/>
        <end position="98"/>
    </location>
</feature>
<feature type="transmembrane region" description="Helical" evidence="1">
    <location>
        <begin position="7"/>
        <end position="28"/>
    </location>
</feature>
<dbReference type="Pfam" id="PF19528">
    <property type="entry name" value="DUF6056"/>
    <property type="match status" value="1"/>
</dbReference>
<protein>
    <recommendedName>
        <fullName evidence="4">Dolichyl-phosphate-mannose-protein mannosyltransferase</fullName>
    </recommendedName>
</protein>
<sequence length="439" mass="51432">MKLAKNILVFLSILLYIGLIYIAFFNVYQTDDYIYSYGTKKLGIIGNSLDFYKNWGGRYFGYTINTLNPVSNDPENILPKVYPALLFSIFIGISALNFKQYFKYSLSESLLKGFLLFFFYTVILVSLPEHFYWITGSNIYFLPVILSGILLYSYGKFQESGKKIWFFLSAIFVAVIMGSNEILALLLLGVLIVLNFQIKSKENRILLIVGLIGLLLSFLAPGNFKRLADSTDVFYIKWLKRIGIFGANSIYISFKIILILPLFLTIFGKELKGIIEKISFKKAILIWLISFVPLLFTGYILNTIGRQFENIIFFYLLTFSLVMMFRFEKIRKFWWISIIIVFLPETHIFPEKYANFNIDFNVNNIFKEIFLTDLKTYDQEIENRIYTIKNSKEDSLILDKIKTVPKVLYFDEMSSVHEDKKYVNDQLQKYFDKKYIRTK</sequence>
<feature type="transmembrane region" description="Helical" evidence="1">
    <location>
        <begin position="284"/>
        <end position="301"/>
    </location>
</feature>
<dbReference type="OrthoDB" id="1081881at2"/>
<feature type="transmembrane region" description="Helical" evidence="1">
    <location>
        <begin position="133"/>
        <end position="152"/>
    </location>
</feature>
<feature type="transmembrane region" description="Helical" evidence="1">
    <location>
        <begin position="245"/>
        <end position="264"/>
    </location>
</feature>
<dbReference type="Proteomes" id="UP000199469">
    <property type="component" value="Unassembled WGS sequence"/>
</dbReference>
<dbReference type="RefSeq" id="WP_089793988.1">
    <property type="nucleotide sequence ID" value="NZ_FOIU01000002.1"/>
</dbReference>
<keyword evidence="3" id="KW-1185">Reference proteome</keyword>
<keyword evidence="1" id="KW-0812">Transmembrane</keyword>
<dbReference type="InterPro" id="IPR045691">
    <property type="entry name" value="DUF6056"/>
</dbReference>
<evidence type="ECO:0000256" key="1">
    <source>
        <dbReference type="SAM" id="Phobius"/>
    </source>
</evidence>
<keyword evidence="1" id="KW-0472">Membrane</keyword>
<feature type="transmembrane region" description="Helical" evidence="1">
    <location>
        <begin position="164"/>
        <end position="193"/>
    </location>
</feature>
<feature type="transmembrane region" description="Helical" evidence="1">
    <location>
        <begin position="205"/>
        <end position="224"/>
    </location>
</feature>
<reference evidence="3" key="1">
    <citation type="submission" date="2016-10" db="EMBL/GenBank/DDBJ databases">
        <authorList>
            <person name="Varghese N."/>
            <person name="Submissions S."/>
        </authorList>
    </citation>
    <scope>NUCLEOTIDE SEQUENCE [LARGE SCALE GENOMIC DNA]</scope>
    <source>
        <strain evidence="3">DSM 17724</strain>
    </source>
</reference>
<evidence type="ECO:0000313" key="2">
    <source>
        <dbReference type="EMBL" id="SEW43158.1"/>
    </source>
</evidence>
<gene>
    <name evidence="2" type="ORF">SAMN05421841_3034</name>
</gene>
<keyword evidence="1" id="KW-1133">Transmembrane helix</keyword>
<dbReference type="EMBL" id="FOIU01000002">
    <property type="protein sequence ID" value="SEW43158.1"/>
    <property type="molecule type" value="Genomic_DNA"/>
</dbReference>
<name>A0A1I0RPH5_9FLAO</name>
<evidence type="ECO:0008006" key="4">
    <source>
        <dbReference type="Google" id="ProtNLM"/>
    </source>
</evidence>
<dbReference type="STRING" id="356305.SAMN05421841_3034"/>